<dbReference type="InterPro" id="IPR023232">
    <property type="entry name" value="Glyco_hydro_2_AS"/>
</dbReference>
<dbReference type="InterPro" id="IPR006102">
    <property type="entry name" value="Ig-like_GH2"/>
</dbReference>
<comment type="catalytic activity">
    <reaction evidence="1 8">
        <text>Hydrolysis of terminal non-reducing beta-D-galactose residues in beta-D-galactosides.</text>
        <dbReference type="EC" id="3.2.1.23"/>
    </reaction>
</comment>
<dbReference type="InterPro" id="IPR050347">
    <property type="entry name" value="Bact_Beta-galactosidase"/>
</dbReference>
<dbReference type="GO" id="GO:0030246">
    <property type="term" value="F:carbohydrate binding"/>
    <property type="evidence" value="ECO:0007669"/>
    <property type="project" value="InterPro"/>
</dbReference>
<dbReference type="Pfam" id="PF02929">
    <property type="entry name" value="Bgal_small_N"/>
    <property type="match status" value="1"/>
</dbReference>
<dbReference type="SUPFAM" id="SSF49785">
    <property type="entry name" value="Galactose-binding domain-like"/>
    <property type="match status" value="1"/>
</dbReference>
<evidence type="ECO:0000256" key="7">
    <source>
        <dbReference type="ARBA" id="ARBA00032230"/>
    </source>
</evidence>
<reference evidence="10 11" key="1">
    <citation type="submission" date="2019-06" db="EMBL/GenBank/DDBJ databases">
        <title>Sorghum-associated microbial communities from plants grown in Nebraska, USA.</title>
        <authorList>
            <person name="Schachtman D."/>
        </authorList>
    </citation>
    <scope>NUCLEOTIDE SEQUENCE [LARGE SCALE GENOMIC DNA]</scope>
    <source>
        <strain evidence="10 11">2482</strain>
    </source>
</reference>
<dbReference type="SMART" id="SM01038">
    <property type="entry name" value="Bgal_small_N"/>
    <property type="match status" value="1"/>
</dbReference>
<dbReference type="InterPro" id="IPR032312">
    <property type="entry name" value="LacZ_4"/>
</dbReference>
<evidence type="ECO:0000256" key="4">
    <source>
        <dbReference type="ARBA" id="ARBA00013303"/>
    </source>
</evidence>
<proteinExistence type="inferred from homology"/>
<dbReference type="Gene3D" id="2.60.40.10">
    <property type="entry name" value="Immunoglobulins"/>
    <property type="match status" value="2"/>
</dbReference>
<dbReference type="SUPFAM" id="SSF49303">
    <property type="entry name" value="beta-Galactosidase/glucuronidase domain"/>
    <property type="match status" value="2"/>
</dbReference>
<dbReference type="InterPro" id="IPR023230">
    <property type="entry name" value="Glyco_hydro_2_CS"/>
</dbReference>
<dbReference type="InterPro" id="IPR004199">
    <property type="entry name" value="B-gal_small/dom_5"/>
</dbReference>
<accession>A0A561D5A0</accession>
<keyword evidence="6 8" id="KW-0326">Glycosidase</keyword>
<evidence type="ECO:0000259" key="9">
    <source>
        <dbReference type="SMART" id="SM01038"/>
    </source>
</evidence>
<dbReference type="InterPro" id="IPR011013">
    <property type="entry name" value="Gal_mutarotase_sf_dom"/>
</dbReference>
<protein>
    <recommendedName>
        <fullName evidence="4 8">Beta-galactosidase</fullName>
        <ecNumber evidence="3 8">3.2.1.23</ecNumber>
    </recommendedName>
    <alternativeName>
        <fullName evidence="7 8">Lactase</fullName>
    </alternativeName>
</protein>
<sequence length="1054" mass="121266">MLKQLNKYKYTPPKNGYPEWNNNPEIFQLNRLDAHATLMPYRTVEEALKGDRTSSEFYHSLNGNWKFAFYENPEKRNQAFFKEDYDASGWDEIKVPSHWQLQGYDYPQYTNLRYPWEGKEDIKPPFAPTKYNPVGQYIRNFTIPEDWKDQPVYISFQGVESAFYVWVNGELVGYSEDTFTPAEFDLTPYLIVGENKLAVEVYRWCDSSWLEDQDFWRMSGIFRDVYLYSTPEVHINDFFVTTELDQDYKDAELKIEAKIKNAFEQVVNGYTVEGMLYDQENNPVFEDSLQIKVNMNNQSFISINSSTHVVNPFKWSAEKPYLYTLVLLLKDESGTIREAESCKVGFRTFEIKDGLMKINGRRIVLKGVNRHEFAADKGRAIGYEDMINDIKLMKQHNINAVRTSHYPNNTFWYELCDQYGLYVIDETNLETHGTWKYGQKDEGDTVPGSKVEWRENVLDRCNSMFQRDKNHPSIIIWSLGNESFGGDNFIKMHDFLKNNDSTRIVHYEGIFHYRKSEAASDIESTMYVNPEGVQKYAEYAVNRENPKPYILCEYSHAMGNSCGNLYKYTDLFEKYPIIQGGFIWDWKDQALLTKTKDGVPYLAYGGDFGETPHDGNFSGNGLIFADGTISPKIIEVKKCYQNVRFTANNLEEGLVDVVNNYLFTDLREYELVWQLAENGMFIQNGTLEIEVDPCSTKTIQLAYSLPEVCKQSDEYILTVSLHLKNNTLWAQKGHEVAFEQFIIPTVKTAAIMPINLPKTEVRQEKDYVTINGATFTVVFNKTNGALESYRFNGIPLLENELGLNFWRAMTDNDRGNKLHERSSVWRDAGTNKVLTSFLVDAKSPSTTVVTTEYSLPTTLSVCKIVYTITGDGEITVDYQLQPGNDLPELPEVGMMTLLNSSFDTITWYGKGPYENYWDKEKGAKIGLYTGKVKDQYVPYLKPQECGNKTGVRWAVLSDQQGAGLKITGNPTVEVNALPYTPVELEEHDHGYKLPPSIKTVVRINYKQMGVGGDDSWGQKTHPEFTLFANRCYSYTFKLKGISVKDLLPMSCDFD</sequence>
<dbReference type="Pfam" id="PF16353">
    <property type="entry name" value="LacZ_4"/>
    <property type="match status" value="1"/>
</dbReference>
<dbReference type="InterPro" id="IPR014718">
    <property type="entry name" value="GH-type_carb-bd"/>
</dbReference>
<dbReference type="PRINTS" id="PR00132">
    <property type="entry name" value="GLHYDRLASE2"/>
</dbReference>
<dbReference type="PANTHER" id="PTHR46323">
    <property type="entry name" value="BETA-GALACTOSIDASE"/>
    <property type="match status" value="1"/>
</dbReference>
<dbReference type="RefSeq" id="WP_144566520.1">
    <property type="nucleotide sequence ID" value="NZ_VIVN01000009.1"/>
</dbReference>
<dbReference type="Pfam" id="PF02836">
    <property type="entry name" value="Glyco_hydro_2_C"/>
    <property type="match status" value="1"/>
</dbReference>
<evidence type="ECO:0000256" key="6">
    <source>
        <dbReference type="ARBA" id="ARBA00023295"/>
    </source>
</evidence>
<dbReference type="Gene3D" id="3.20.20.80">
    <property type="entry name" value="Glycosidases"/>
    <property type="match status" value="1"/>
</dbReference>
<evidence type="ECO:0000256" key="3">
    <source>
        <dbReference type="ARBA" id="ARBA00012756"/>
    </source>
</evidence>
<dbReference type="SUPFAM" id="SSF51445">
    <property type="entry name" value="(Trans)glycosidases"/>
    <property type="match status" value="1"/>
</dbReference>
<dbReference type="Proteomes" id="UP000319671">
    <property type="component" value="Unassembled WGS sequence"/>
</dbReference>
<gene>
    <name evidence="10" type="ORF">FB550_109142</name>
</gene>
<dbReference type="Gene3D" id="2.70.98.10">
    <property type="match status" value="1"/>
</dbReference>
<keyword evidence="5 8" id="KW-0378">Hydrolase</keyword>
<organism evidence="10 11">
    <name type="scientific">Neobacillus bataviensis</name>
    <dbReference type="NCBI Taxonomy" id="220685"/>
    <lineage>
        <taxon>Bacteria</taxon>
        <taxon>Bacillati</taxon>
        <taxon>Bacillota</taxon>
        <taxon>Bacilli</taxon>
        <taxon>Bacillales</taxon>
        <taxon>Bacillaceae</taxon>
        <taxon>Neobacillus</taxon>
    </lineage>
</organism>
<dbReference type="PROSITE" id="PS00608">
    <property type="entry name" value="GLYCOSYL_HYDROL_F2_2"/>
    <property type="match status" value="1"/>
</dbReference>
<dbReference type="Pfam" id="PF00703">
    <property type="entry name" value="Glyco_hydro_2"/>
    <property type="match status" value="1"/>
</dbReference>
<dbReference type="InterPro" id="IPR006104">
    <property type="entry name" value="Glyco_hydro_2_N"/>
</dbReference>
<dbReference type="GO" id="GO:0005990">
    <property type="term" value="P:lactose catabolic process"/>
    <property type="evidence" value="ECO:0007669"/>
    <property type="project" value="TreeGrafter"/>
</dbReference>
<dbReference type="InterPro" id="IPR017853">
    <property type="entry name" value="GH"/>
</dbReference>
<evidence type="ECO:0000256" key="1">
    <source>
        <dbReference type="ARBA" id="ARBA00001412"/>
    </source>
</evidence>
<dbReference type="PROSITE" id="PS00719">
    <property type="entry name" value="GLYCOSYL_HYDROL_F2_1"/>
    <property type="match status" value="1"/>
</dbReference>
<dbReference type="GO" id="GO:0009341">
    <property type="term" value="C:beta-galactosidase complex"/>
    <property type="evidence" value="ECO:0007669"/>
    <property type="project" value="InterPro"/>
</dbReference>
<name>A0A561D5A0_9BACI</name>
<dbReference type="GO" id="GO:0004565">
    <property type="term" value="F:beta-galactosidase activity"/>
    <property type="evidence" value="ECO:0007669"/>
    <property type="project" value="UniProtKB-EC"/>
</dbReference>
<comment type="caution">
    <text evidence="10">The sequence shown here is derived from an EMBL/GenBank/DDBJ whole genome shotgun (WGS) entry which is preliminary data.</text>
</comment>
<dbReference type="FunFam" id="2.60.40.10:FF:000680">
    <property type="entry name" value="Beta-galactosidase"/>
    <property type="match status" value="1"/>
</dbReference>
<dbReference type="Gene3D" id="2.60.120.260">
    <property type="entry name" value="Galactose-binding domain-like"/>
    <property type="match status" value="1"/>
</dbReference>
<dbReference type="InterPro" id="IPR036156">
    <property type="entry name" value="Beta-gal/glucu_dom_sf"/>
</dbReference>
<feature type="domain" description="Beta galactosidase small chain/" evidence="9">
    <location>
        <begin position="769"/>
        <end position="1039"/>
    </location>
</feature>
<evidence type="ECO:0000256" key="8">
    <source>
        <dbReference type="RuleBase" id="RU361154"/>
    </source>
</evidence>
<dbReference type="InterPro" id="IPR013783">
    <property type="entry name" value="Ig-like_fold"/>
</dbReference>
<dbReference type="SUPFAM" id="SSF74650">
    <property type="entry name" value="Galactose mutarotase-like"/>
    <property type="match status" value="1"/>
</dbReference>
<keyword evidence="11" id="KW-1185">Reference proteome</keyword>
<dbReference type="PANTHER" id="PTHR46323:SF2">
    <property type="entry name" value="BETA-GALACTOSIDASE"/>
    <property type="match status" value="1"/>
</dbReference>
<evidence type="ECO:0000313" key="10">
    <source>
        <dbReference type="EMBL" id="TWD98633.1"/>
    </source>
</evidence>
<dbReference type="AlphaFoldDB" id="A0A561D5A0"/>
<dbReference type="Pfam" id="PF02837">
    <property type="entry name" value="Glyco_hydro_2_N"/>
    <property type="match status" value="1"/>
</dbReference>
<dbReference type="EC" id="3.2.1.23" evidence="3 8"/>
<evidence type="ECO:0000313" key="11">
    <source>
        <dbReference type="Proteomes" id="UP000319671"/>
    </source>
</evidence>
<dbReference type="InterPro" id="IPR008979">
    <property type="entry name" value="Galactose-bd-like_sf"/>
</dbReference>
<comment type="similarity">
    <text evidence="2 8">Belongs to the glycosyl hydrolase 2 family.</text>
</comment>
<evidence type="ECO:0000256" key="5">
    <source>
        <dbReference type="ARBA" id="ARBA00022801"/>
    </source>
</evidence>
<dbReference type="InterPro" id="IPR006101">
    <property type="entry name" value="Glyco_hydro_2"/>
</dbReference>
<evidence type="ECO:0000256" key="2">
    <source>
        <dbReference type="ARBA" id="ARBA00007401"/>
    </source>
</evidence>
<dbReference type="InterPro" id="IPR006103">
    <property type="entry name" value="Glyco_hydro_2_cat"/>
</dbReference>
<dbReference type="EMBL" id="VIVN01000009">
    <property type="protein sequence ID" value="TWD98633.1"/>
    <property type="molecule type" value="Genomic_DNA"/>
</dbReference>